<dbReference type="Proteomes" id="UP000176846">
    <property type="component" value="Unassembled WGS sequence"/>
</dbReference>
<name>A0A1F7UTC8_9BACT</name>
<evidence type="ECO:0000313" key="2">
    <source>
        <dbReference type="Proteomes" id="UP000176846"/>
    </source>
</evidence>
<dbReference type="EMBL" id="MGEK01000027">
    <property type="protein sequence ID" value="OGL81541.1"/>
    <property type="molecule type" value="Genomic_DNA"/>
</dbReference>
<sequence length="87" mass="10043">MGLRPGNPDDLRSFWKEYMDESRKSRIVELAKVKDGRVACLSVGRPELSWESADILSLDDDRFLAFRKSQRLADIVKVVTHMLRSHP</sequence>
<protein>
    <submittedName>
        <fullName evidence="1">Uncharacterized protein</fullName>
    </submittedName>
</protein>
<dbReference type="AlphaFoldDB" id="A0A1F7UTC8"/>
<gene>
    <name evidence="1" type="ORF">A2936_01730</name>
</gene>
<evidence type="ECO:0000313" key="1">
    <source>
        <dbReference type="EMBL" id="OGL81541.1"/>
    </source>
</evidence>
<accession>A0A1F7UTC8</accession>
<organism evidence="1 2">
    <name type="scientific">Candidatus Uhrbacteria bacterium RIFCSPLOWO2_01_FULL_47_25</name>
    <dbReference type="NCBI Taxonomy" id="1802402"/>
    <lineage>
        <taxon>Bacteria</taxon>
        <taxon>Candidatus Uhriibacteriota</taxon>
    </lineage>
</organism>
<comment type="caution">
    <text evidence="1">The sequence shown here is derived from an EMBL/GenBank/DDBJ whole genome shotgun (WGS) entry which is preliminary data.</text>
</comment>
<proteinExistence type="predicted"/>
<reference evidence="1 2" key="1">
    <citation type="journal article" date="2016" name="Nat. Commun.">
        <title>Thousands of microbial genomes shed light on interconnected biogeochemical processes in an aquifer system.</title>
        <authorList>
            <person name="Anantharaman K."/>
            <person name="Brown C.T."/>
            <person name="Hug L.A."/>
            <person name="Sharon I."/>
            <person name="Castelle C.J."/>
            <person name="Probst A.J."/>
            <person name="Thomas B.C."/>
            <person name="Singh A."/>
            <person name="Wilkins M.J."/>
            <person name="Karaoz U."/>
            <person name="Brodie E.L."/>
            <person name="Williams K.H."/>
            <person name="Hubbard S.S."/>
            <person name="Banfield J.F."/>
        </authorList>
    </citation>
    <scope>NUCLEOTIDE SEQUENCE [LARGE SCALE GENOMIC DNA]</scope>
</reference>